<dbReference type="Proteomes" id="UP000825935">
    <property type="component" value="Chromosome 34"/>
</dbReference>
<proteinExistence type="predicted"/>
<organism evidence="1 2">
    <name type="scientific">Ceratopteris richardii</name>
    <name type="common">Triangle waterfern</name>
    <dbReference type="NCBI Taxonomy" id="49495"/>
    <lineage>
        <taxon>Eukaryota</taxon>
        <taxon>Viridiplantae</taxon>
        <taxon>Streptophyta</taxon>
        <taxon>Embryophyta</taxon>
        <taxon>Tracheophyta</taxon>
        <taxon>Polypodiopsida</taxon>
        <taxon>Polypodiidae</taxon>
        <taxon>Polypodiales</taxon>
        <taxon>Pteridineae</taxon>
        <taxon>Pteridaceae</taxon>
        <taxon>Parkerioideae</taxon>
        <taxon>Ceratopteris</taxon>
    </lineage>
</organism>
<dbReference type="EMBL" id="CM035439">
    <property type="protein sequence ID" value="KAH7284014.1"/>
    <property type="molecule type" value="Genomic_DNA"/>
</dbReference>
<dbReference type="OrthoDB" id="644368at2759"/>
<sequence length="174" mass="20174">MLCLMRGCIMACLEYTRKKAVCTHKAKYVSNFILSAFFWRNVKETIAICAPILKVLRLADREGATMGLIYELMDRIMEEISKLNISIRERLDEIKALWITRCNMLHSPFHAGAYVLNPIMREKCLDSDGEANDGWMDVLIYLKMGILKSKVFFFMSTAYTNHAQYIFWSNYNGS</sequence>
<evidence type="ECO:0000313" key="1">
    <source>
        <dbReference type="EMBL" id="KAH7284014.1"/>
    </source>
</evidence>
<name>A0A8T2QK73_CERRI</name>
<keyword evidence="2" id="KW-1185">Reference proteome</keyword>
<dbReference type="InterPro" id="IPR012337">
    <property type="entry name" value="RNaseH-like_sf"/>
</dbReference>
<dbReference type="SUPFAM" id="SSF53098">
    <property type="entry name" value="Ribonuclease H-like"/>
    <property type="match status" value="1"/>
</dbReference>
<comment type="caution">
    <text evidence="1">The sequence shown here is derived from an EMBL/GenBank/DDBJ whole genome shotgun (WGS) entry which is preliminary data.</text>
</comment>
<dbReference type="AlphaFoldDB" id="A0A8T2QK73"/>
<evidence type="ECO:0000313" key="2">
    <source>
        <dbReference type="Proteomes" id="UP000825935"/>
    </source>
</evidence>
<protein>
    <submittedName>
        <fullName evidence="1">Uncharacterized protein</fullName>
    </submittedName>
</protein>
<gene>
    <name evidence="1" type="ORF">KP509_34G035600</name>
</gene>
<accession>A0A8T2QK73</accession>
<reference evidence="1" key="1">
    <citation type="submission" date="2021-08" db="EMBL/GenBank/DDBJ databases">
        <title>WGS assembly of Ceratopteris richardii.</title>
        <authorList>
            <person name="Marchant D.B."/>
            <person name="Chen G."/>
            <person name="Jenkins J."/>
            <person name="Shu S."/>
            <person name="Leebens-Mack J."/>
            <person name="Grimwood J."/>
            <person name="Schmutz J."/>
            <person name="Soltis P."/>
            <person name="Soltis D."/>
            <person name="Chen Z.-H."/>
        </authorList>
    </citation>
    <scope>NUCLEOTIDE SEQUENCE</scope>
    <source>
        <strain evidence="1">Whitten #5841</strain>
        <tissue evidence="1">Leaf</tissue>
    </source>
</reference>